<dbReference type="InterPro" id="IPR029069">
    <property type="entry name" value="HotDog_dom_sf"/>
</dbReference>
<dbReference type="GO" id="GO:0005777">
    <property type="term" value="C:peroxisome"/>
    <property type="evidence" value="ECO:0007669"/>
    <property type="project" value="TreeGrafter"/>
</dbReference>
<dbReference type="EMBL" id="KV425882">
    <property type="protein sequence ID" value="KZW03750.1"/>
    <property type="molecule type" value="Genomic_DNA"/>
</dbReference>
<evidence type="ECO:0000313" key="4">
    <source>
        <dbReference type="Proteomes" id="UP000077266"/>
    </source>
</evidence>
<dbReference type="OrthoDB" id="60204at2759"/>
<organism evidence="3 4">
    <name type="scientific">Exidia glandulosa HHB12029</name>
    <dbReference type="NCBI Taxonomy" id="1314781"/>
    <lineage>
        <taxon>Eukaryota</taxon>
        <taxon>Fungi</taxon>
        <taxon>Dikarya</taxon>
        <taxon>Basidiomycota</taxon>
        <taxon>Agaricomycotina</taxon>
        <taxon>Agaricomycetes</taxon>
        <taxon>Auriculariales</taxon>
        <taxon>Exidiaceae</taxon>
        <taxon>Exidia</taxon>
    </lineage>
</organism>
<dbReference type="GO" id="GO:0004300">
    <property type="term" value="F:enoyl-CoA hydratase activity"/>
    <property type="evidence" value="ECO:0007669"/>
    <property type="project" value="TreeGrafter"/>
</dbReference>
<feature type="domain" description="Peroxisomal multifunctional enzyme type 2-like N-terminal" evidence="2">
    <location>
        <begin position="22"/>
        <end position="142"/>
    </location>
</feature>
<dbReference type="PANTHER" id="PTHR13078">
    <property type="entry name" value="PEROXISOMAL MULTIFUNCTIONAL ENZYME TYPE 2-RELATED"/>
    <property type="match status" value="1"/>
</dbReference>
<evidence type="ECO:0000259" key="2">
    <source>
        <dbReference type="Pfam" id="PF22622"/>
    </source>
</evidence>
<dbReference type="InterPro" id="IPR054357">
    <property type="entry name" value="MFE-2_N"/>
</dbReference>
<reference evidence="3 4" key="1">
    <citation type="journal article" date="2016" name="Mol. Biol. Evol.">
        <title>Comparative Genomics of Early-Diverging Mushroom-Forming Fungi Provides Insights into the Origins of Lignocellulose Decay Capabilities.</title>
        <authorList>
            <person name="Nagy L.G."/>
            <person name="Riley R."/>
            <person name="Tritt A."/>
            <person name="Adam C."/>
            <person name="Daum C."/>
            <person name="Floudas D."/>
            <person name="Sun H."/>
            <person name="Yadav J.S."/>
            <person name="Pangilinan J."/>
            <person name="Larsson K.H."/>
            <person name="Matsuura K."/>
            <person name="Barry K."/>
            <person name="Labutti K."/>
            <person name="Kuo R."/>
            <person name="Ohm R.A."/>
            <person name="Bhattacharya S.S."/>
            <person name="Shirouzu T."/>
            <person name="Yoshinaga Y."/>
            <person name="Martin F.M."/>
            <person name="Grigoriev I.V."/>
            <person name="Hibbett D.S."/>
        </authorList>
    </citation>
    <scope>NUCLEOTIDE SEQUENCE [LARGE SCALE GENOMIC DNA]</scope>
    <source>
        <strain evidence="3 4">HHB12029</strain>
    </source>
</reference>
<dbReference type="Pfam" id="PF01575">
    <property type="entry name" value="MaoC_dehydratas"/>
    <property type="match status" value="1"/>
</dbReference>
<dbReference type="STRING" id="1314781.A0A166BSW2"/>
<evidence type="ECO:0000259" key="1">
    <source>
        <dbReference type="Pfam" id="PF01575"/>
    </source>
</evidence>
<dbReference type="GO" id="GO:0016853">
    <property type="term" value="F:isomerase activity"/>
    <property type="evidence" value="ECO:0007669"/>
    <property type="project" value="UniProtKB-KW"/>
</dbReference>
<accession>A0A166BSW2</accession>
<dbReference type="Gene3D" id="3.10.129.10">
    <property type="entry name" value="Hotdog Thioesterase"/>
    <property type="match status" value="1"/>
</dbReference>
<dbReference type="GO" id="GO:0003857">
    <property type="term" value="F:(3S)-3-hydroxyacyl-CoA dehydrogenase (NAD+) activity"/>
    <property type="evidence" value="ECO:0007669"/>
    <property type="project" value="TreeGrafter"/>
</dbReference>
<sequence>MAQEYDLSKAVGHEETPQAVSWNTRDLLLYAVGIGAKATDLNVVWEGHPKFAAFPTYPVVLPYKGNSTGVVNFRELMSKGAKTPGLPKLDPDRGVFASQYIEILKPLPLESGDGWKLKKRCVGAHENKSGIVLDSELVLVDAKGTPYARLYASGFNIGAGNRGKFTKSIAGPPTPKPAPKDRKPDWIFVEKTSEEAAVVHRLSGDYNYLHIDPSIGKKSGFGGVILHGLASFGYATRAVIERVAGGDLAALKGIGGRFSSPVVPGDVLETSIWELGAGPDGTVELAFVTKNLRTGKPALSNGIAFVKKAEKSKL</sequence>
<evidence type="ECO:0000313" key="3">
    <source>
        <dbReference type="EMBL" id="KZW03750.1"/>
    </source>
</evidence>
<dbReference type="AlphaFoldDB" id="A0A166BSW2"/>
<feature type="domain" description="MaoC-like" evidence="1">
    <location>
        <begin position="190"/>
        <end position="276"/>
    </location>
</feature>
<keyword evidence="4" id="KW-1185">Reference proteome</keyword>
<dbReference type="Proteomes" id="UP000077266">
    <property type="component" value="Unassembled WGS sequence"/>
</dbReference>
<dbReference type="PANTHER" id="PTHR13078:SF57">
    <property type="entry name" value="DEHYDRATASE, PUTATIVE (AFU_ORTHOLOGUE AFUA_5G00640)-RELATED"/>
    <property type="match status" value="1"/>
</dbReference>
<proteinExistence type="predicted"/>
<dbReference type="InParanoid" id="A0A166BSW2"/>
<dbReference type="GO" id="GO:0044594">
    <property type="term" value="F:17-beta-hydroxysteroid dehydrogenase (NAD+) activity"/>
    <property type="evidence" value="ECO:0007669"/>
    <property type="project" value="TreeGrafter"/>
</dbReference>
<dbReference type="SUPFAM" id="SSF54637">
    <property type="entry name" value="Thioesterase/thiol ester dehydrase-isomerase"/>
    <property type="match status" value="2"/>
</dbReference>
<name>A0A166BSW2_EXIGL</name>
<keyword evidence="3" id="KW-0413">Isomerase</keyword>
<dbReference type="Pfam" id="PF22622">
    <property type="entry name" value="MFE-2_hydrat-2_N"/>
    <property type="match status" value="1"/>
</dbReference>
<protein>
    <submittedName>
        <fullName evidence="3">Thioesterase/thiol ester dehydrase-isomerase</fullName>
    </submittedName>
</protein>
<dbReference type="GO" id="GO:0006635">
    <property type="term" value="P:fatty acid beta-oxidation"/>
    <property type="evidence" value="ECO:0007669"/>
    <property type="project" value="TreeGrafter"/>
</dbReference>
<gene>
    <name evidence="3" type="ORF">EXIGLDRAFT_827711</name>
</gene>
<dbReference type="InterPro" id="IPR002539">
    <property type="entry name" value="MaoC-like_dom"/>
</dbReference>